<sequence length="68" mass="7762">MWENSRSDEGFPKMRVDIGKLDRGYSDLNANVSQLDETYNVLLASKDMSAQIGQVEPGIRRLLNELIY</sequence>
<dbReference type="AlphaFoldDB" id="A0A401QHK3"/>
<organism evidence="1 2">
    <name type="scientific">Scyliorhinus torazame</name>
    <name type="common">Cloudy catshark</name>
    <name type="synonym">Catulus torazame</name>
    <dbReference type="NCBI Taxonomy" id="75743"/>
    <lineage>
        <taxon>Eukaryota</taxon>
        <taxon>Metazoa</taxon>
        <taxon>Chordata</taxon>
        <taxon>Craniata</taxon>
        <taxon>Vertebrata</taxon>
        <taxon>Chondrichthyes</taxon>
        <taxon>Elasmobranchii</taxon>
        <taxon>Galeomorphii</taxon>
        <taxon>Galeoidea</taxon>
        <taxon>Carcharhiniformes</taxon>
        <taxon>Scyliorhinidae</taxon>
        <taxon>Scyliorhinus</taxon>
    </lineage>
</organism>
<feature type="non-terminal residue" evidence="1">
    <location>
        <position position="68"/>
    </location>
</feature>
<reference evidence="1 2" key="1">
    <citation type="journal article" date="2018" name="Nat. Ecol. Evol.">
        <title>Shark genomes provide insights into elasmobranch evolution and the origin of vertebrates.</title>
        <authorList>
            <person name="Hara Y"/>
            <person name="Yamaguchi K"/>
            <person name="Onimaru K"/>
            <person name="Kadota M"/>
            <person name="Koyanagi M"/>
            <person name="Keeley SD"/>
            <person name="Tatsumi K"/>
            <person name="Tanaka K"/>
            <person name="Motone F"/>
            <person name="Kageyama Y"/>
            <person name="Nozu R"/>
            <person name="Adachi N"/>
            <person name="Nishimura O"/>
            <person name="Nakagawa R"/>
            <person name="Tanegashima C"/>
            <person name="Kiyatake I"/>
            <person name="Matsumoto R"/>
            <person name="Murakumo K"/>
            <person name="Nishida K"/>
            <person name="Terakita A"/>
            <person name="Kuratani S"/>
            <person name="Sato K"/>
            <person name="Hyodo S Kuraku.S."/>
        </authorList>
    </citation>
    <scope>NUCLEOTIDE SEQUENCE [LARGE SCALE GENOMIC DNA]</scope>
</reference>
<protein>
    <submittedName>
        <fullName evidence="1">Uncharacterized protein</fullName>
    </submittedName>
</protein>
<dbReference type="EMBL" id="BFAA01101146">
    <property type="protein sequence ID" value="GCB84836.1"/>
    <property type="molecule type" value="Genomic_DNA"/>
</dbReference>
<comment type="caution">
    <text evidence="1">The sequence shown here is derived from an EMBL/GenBank/DDBJ whole genome shotgun (WGS) entry which is preliminary data.</text>
</comment>
<name>A0A401QHK3_SCYTO</name>
<keyword evidence="2" id="KW-1185">Reference proteome</keyword>
<accession>A0A401QHK3</accession>
<gene>
    <name evidence="1" type="ORF">scyTo_0025514</name>
</gene>
<dbReference type="Proteomes" id="UP000288216">
    <property type="component" value="Unassembled WGS sequence"/>
</dbReference>
<proteinExistence type="predicted"/>
<evidence type="ECO:0000313" key="1">
    <source>
        <dbReference type="EMBL" id="GCB84836.1"/>
    </source>
</evidence>
<evidence type="ECO:0000313" key="2">
    <source>
        <dbReference type="Proteomes" id="UP000288216"/>
    </source>
</evidence>